<dbReference type="RefSeq" id="WP_150862796.1">
    <property type="nucleotide sequence ID" value="NZ_VYXP01000002.1"/>
</dbReference>
<dbReference type="Proteomes" id="UP000325372">
    <property type="component" value="Unassembled WGS sequence"/>
</dbReference>
<comment type="caution">
    <text evidence="2">The sequence shown here is derived from an EMBL/GenBank/DDBJ whole genome shotgun (WGS) entry which is preliminary data.</text>
</comment>
<reference evidence="2 3" key="1">
    <citation type="submission" date="2019-09" db="EMBL/GenBank/DDBJ databases">
        <title>Wenzhouxiangella sp. Genome sequencing and assembly.</title>
        <authorList>
            <person name="Zhang R."/>
        </authorList>
    </citation>
    <scope>NUCLEOTIDE SEQUENCE [LARGE SCALE GENOMIC DNA]</scope>
    <source>
        <strain evidence="2 3">W260</strain>
    </source>
</reference>
<evidence type="ECO:0000313" key="2">
    <source>
        <dbReference type="EMBL" id="KAA9133238.1"/>
    </source>
</evidence>
<keyword evidence="1" id="KW-0732">Signal</keyword>
<gene>
    <name evidence="2" type="ORF">F3N42_02455</name>
</gene>
<evidence type="ECO:0000313" key="3">
    <source>
        <dbReference type="Proteomes" id="UP000325372"/>
    </source>
</evidence>
<organism evidence="2 3">
    <name type="scientific">Marinihelvus fidelis</name>
    <dbReference type="NCBI Taxonomy" id="2613842"/>
    <lineage>
        <taxon>Bacteria</taxon>
        <taxon>Pseudomonadati</taxon>
        <taxon>Pseudomonadota</taxon>
        <taxon>Gammaproteobacteria</taxon>
        <taxon>Chromatiales</taxon>
        <taxon>Wenzhouxiangellaceae</taxon>
        <taxon>Marinihelvus</taxon>
    </lineage>
</organism>
<proteinExistence type="predicted"/>
<name>A0A5N0TFD0_9GAMM</name>
<evidence type="ECO:0008006" key="4">
    <source>
        <dbReference type="Google" id="ProtNLM"/>
    </source>
</evidence>
<accession>A0A5N0TFD0</accession>
<sequence>MIKRIHVGTAALVIALTSLATNLFASNENSPFPPPPDTGELVANTPEERQAGVVVLLHEIEFESQISNWSVQGEVTTRHVARFWVRAKGGVEVLKQHTFFGDESNVVIGEIRGRTISADGTIHLVDPEKDIRNLDIRAQGKADDLLRTVNFPRVEPGAVLDLAWESTSKNLPGFETIRLEGVFPVRKLEVRSQGRLIGLGKSILLGTGQFAWVPFLLARVPEGMTVRMSNQLDMHLTAENLPVDEPELFAPPESRTSALLGILPQQMTSGDWRDHLYLMPSETPFPESEEGDDVIWASAPVSTKPLASIDSLGLQAVSPSLAGDMEALQLSMRSLDANYRSFVMNNRRGERSDDMDALVPEDISWDEKVDWIFNYVREQVVPDSEAKHRTKLDRLKKQGRGAGLPLFWYAKWVFDRAGMDSRMAMLMSRDSVPLVPVFDTWDAYSSELHLELTGPGGQRRYIQPHDLMATPRSMDERYLGGVFFREPSEQEANWELERMPMDVGVLDRTDVTFRTQMPEFIDNEEQTLEFSGRFLGSADNKMRWLMGYPNENFTADELQERRDLAVDLWVKAWMGLEQGAVTEVELSDPRDNLAEPYRIAGDVEWRPDIFEMDGERLLPSFPRVSLFENLLVAQTRRHPVWLPGGEVNVTMEWTLPEGWVPESMPPVKRSGPTGLQFELRREWDGTARNLVLMLSMTQPYVLPVQDYFEVAAFFRELEALTNAPVLVRSVN</sequence>
<feature type="signal peptide" evidence="1">
    <location>
        <begin position="1"/>
        <end position="25"/>
    </location>
</feature>
<dbReference type="Gene3D" id="2.60.40.3140">
    <property type="match status" value="1"/>
</dbReference>
<dbReference type="AlphaFoldDB" id="A0A5N0TFD0"/>
<evidence type="ECO:0000256" key="1">
    <source>
        <dbReference type="SAM" id="SignalP"/>
    </source>
</evidence>
<feature type="chain" id="PRO_5024283552" description="DUF3857 domain-containing protein" evidence="1">
    <location>
        <begin position="26"/>
        <end position="731"/>
    </location>
</feature>
<protein>
    <recommendedName>
        <fullName evidence="4">DUF3857 domain-containing protein</fullName>
    </recommendedName>
</protein>
<keyword evidence="3" id="KW-1185">Reference proteome</keyword>
<dbReference type="EMBL" id="VYXP01000002">
    <property type="protein sequence ID" value="KAA9133238.1"/>
    <property type="molecule type" value="Genomic_DNA"/>
</dbReference>